<keyword evidence="2" id="KW-1185">Reference proteome</keyword>
<accession>A0AAV4MB05</accession>
<reference evidence="1 2" key="1">
    <citation type="submission" date="2021-06" db="EMBL/GenBank/DDBJ databases">
        <title>Caerostris extrusa draft genome.</title>
        <authorList>
            <person name="Kono N."/>
            <person name="Arakawa K."/>
        </authorList>
    </citation>
    <scope>NUCLEOTIDE SEQUENCE [LARGE SCALE GENOMIC DNA]</scope>
</reference>
<sequence>MQNDDFILHITVHPKSSNIFHTEISNPQRVFFFQRICVLHAIRARGTALHYLGFNFNIERVNSPILESIFSFNSRSEHQRKQELILLTRHPVCRAI</sequence>
<dbReference type="AlphaFoldDB" id="A0AAV4MB05"/>
<evidence type="ECO:0000313" key="2">
    <source>
        <dbReference type="Proteomes" id="UP001054945"/>
    </source>
</evidence>
<comment type="caution">
    <text evidence="1">The sequence shown here is derived from an EMBL/GenBank/DDBJ whole genome shotgun (WGS) entry which is preliminary data.</text>
</comment>
<proteinExistence type="predicted"/>
<protein>
    <submittedName>
        <fullName evidence="1">Uncharacterized protein</fullName>
    </submittedName>
</protein>
<dbReference type="Proteomes" id="UP001054945">
    <property type="component" value="Unassembled WGS sequence"/>
</dbReference>
<dbReference type="EMBL" id="BPLR01019561">
    <property type="protein sequence ID" value="GIX69246.1"/>
    <property type="molecule type" value="Genomic_DNA"/>
</dbReference>
<evidence type="ECO:0000313" key="1">
    <source>
        <dbReference type="EMBL" id="GIX69246.1"/>
    </source>
</evidence>
<name>A0AAV4MB05_CAEEX</name>
<gene>
    <name evidence="1" type="ORF">CEXT_318521</name>
</gene>
<organism evidence="1 2">
    <name type="scientific">Caerostris extrusa</name>
    <name type="common">Bark spider</name>
    <name type="synonym">Caerostris bankana</name>
    <dbReference type="NCBI Taxonomy" id="172846"/>
    <lineage>
        <taxon>Eukaryota</taxon>
        <taxon>Metazoa</taxon>
        <taxon>Ecdysozoa</taxon>
        <taxon>Arthropoda</taxon>
        <taxon>Chelicerata</taxon>
        <taxon>Arachnida</taxon>
        <taxon>Araneae</taxon>
        <taxon>Araneomorphae</taxon>
        <taxon>Entelegynae</taxon>
        <taxon>Araneoidea</taxon>
        <taxon>Araneidae</taxon>
        <taxon>Caerostris</taxon>
    </lineage>
</organism>